<evidence type="ECO:0000256" key="10">
    <source>
        <dbReference type="ARBA" id="ARBA00022840"/>
    </source>
</evidence>
<dbReference type="PROSITE" id="PS50885">
    <property type="entry name" value="HAMP"/>
    <property type="match status" value="1"/>
</dbReference>
<dbReference type="GO" id="GO:0005524">
    <property type="term" value="F:ATP binding"/>
    <property type="evidence" value="ECO:0007669"/>
    <property type="project" value="UniProtKB-KW"/>
</dbReference>
<evidence type="ECO:0000313" key="20">
    <source>
        <dbReference type="Proteomes" id="UP000564644"/>
    </source>
</evidence>
<evidence type="ECO:0000256" key="13">
    <source>
        <dbReference type="ARBA" id="ARBA00023136"/>
    </source>
</evidence>
<organism evidence="19 20">
    <name type="scientific">Cohnella zeiphila</name>
    <dbReference type="NCBI Taxonomy" id="2761120"/>
    <lineage>
        <taxon>Bacteria</taxon>
        <taxon>Bacillati</taxon>
        <taxon>Bacillota</taxon>
        <taxon>Bacilli</taxon>
        <taxon>Bacillales</taxon>
        <taxon>Paenibacillaceae</taxon>
        <taxon>Cohnella</taxon>
    </lineage>
</organism>
<feature type="transmembrane region" description="Helical" evidence="16">
    <location>
        <begin position="290"/>
        <end position="313"/>
    </location>
</feature>
<dbReference type="PANTHER" id="PTHR34220:SF7">
    <property type="entry name" value="SENSOR HISTIDINE KINASE YPDA"/>
    <property type="match status" value="1"/>
</dbReference>
<evidence type="ECO:0000256" key="15">
    <source>
        <dbReference type="SAM" id="MobiDB-lite"/>
    </source>
</evidence>
<dbReference type="SUPFAM" id="SSF55874">
    <property type="entry name" value="ATPase domain of HSP90 chaperone/DNA topoisomerase II/histidine kinase"/>
    <property type="match status" value="1"/>
</dbReference>
<keyword evidence="4" id="KW-1003">Cell membrane</keyword>
<evidence type="ECO:0000256" key="6">
    <source>
        <dbReference type="ARBA" id="ARBA00022679"/>
    </source>
</evidence>
<keyword evidence="11 16" id="KW-1133">Transmembrane helix</keyword>
<protein>
    <recommendedName>
        <fullName evidence="3">histidine kinase</fullName>
        <ecNumber evidence="3">2.7.13.3</ecNumber>
    </recommendedName>
</protein>
<keyword evidence="13 16" id="KW-0472">Membrane</keyword>
<dbReference type="AlphaFoldDB" id="A0A7X0VZN2"/>
<dbReference type="Pfam" id="PF02743">
    <property type="entry name" value="dCache_1"/>
    <property type="match status" value="1"/>
</dbReference>
<evidence type="ECO:0000256" key="3">
    <source>
        <dbReference type="ARBA" id="ARBA00012438"/>
    </source>
</evidence>
<evidence type="ECO:0000256" key="4">
    <source>
        <dbReference type="ARBA" id="ARBA00022475"/>
    </source>
</evidence>
<feature type="coiled-coil region" evidence="14">
    <location>
        <begin position="354"/>
        <end position="386"/>
    </location>
</feature>
<dbReference type="SMART" id="SM00387">
    <property type="entry name" value="HATPase_c"/>
    <property type="match status" value="1"/>
</dbReference>
<evidence type="ECO:0000256" key="8">
    <source>
        <dbReference type="ARBA" id="ARBA00022741"/>
    </source>
</evidence>
<dbReference type="RefSeq" id="WP_185133587.1">
    <property type="nucleotide sequence ID" value="NZ_JACJVO010000062.1"/>
</dbReference>
<keyword evidence="6" id="KW-0808">Transferase</keyword>
<comment type="caution">
    <text evidence="19">The sequence shown here is derived from an EMBL/GenBank/DDBJ whole genome shotgun (WGS) entry which is preliminary data.</text>
</comment>
<dbReference type="PANTHER" id="PTHR34220">
    <property type="entry name" value="SENSOR HISTIDINE KINASE YPDA"/>
    <property type="match status" value="1"/>
</dbReference>
<evidence type="ECO:0000256" key="5">
    <source>
        <dbReference type="ARBA" id="ARBA00022553"/>
    </source>
</evidence>
<feature type="region of interest" description="Disordered" evidence="15">
    <location>
        <begin position="534"/>
        <end position="553"/>
    </location>
</feature>
<gene>
    <name evidence="19" type="ORF">H7C18_34035</name>
</gene>
<dbReference type="InterPro" id="IPR003594">
    <property type="entry name" value="HATPase_dom"/>
</dbReference>
<sequence>MKTWLGRSLQRKLAFMLIVSMMGPVVLLGYFSYHTASTVSEEKAKITGMNILHQLDTQFQLMIKDAENMSVFLIGDNDVQRYLSAPQRNVVLRTSIIVFLTNLVFSKDYIANIRILPNDDKEAISYVQPPGNARLPSAADDSADAAADRENKRWILERQTTGSDSRAHAVTLIRPIRSTNHYTTIGTLEISLNQEVLTANLRQSGMEGDGYVLLLDEQGRIIAGGDGSDLGEPIGRRFPGLDLAGASGGFRNYGTGSGKMTLMTYRMPGVGWTLLGVIPFKQYSSENQHLLRLTAVAVIFEAVILAGMILFLIARITRPLHRLALFLKNGNPEEELPALPVQTVDEVGQLMMSYNRLSGRIRRLTERVKQDEARKKEADLQALQAQIHPHFLYNTLSSVHWTALANHQEGIARMVGALSEFLRFSLNDGEEFCTVRQEAAHARSYVQIQAERYPGELEVRFEIDPDCESGVMLKLLLQPLIENAIRHGVLPKGGRGAIEVVLTRDGDQLQAIVQDNGAGMSETALERLKGLLEREAPERSEQPAAAAGRRGGGYGLRNVNSRLKLHYPGNPGLRTESREGLGTRISFAIPLKEGTEDEAADR</sequence>
<evidence type="ECO:0000259" key="17">
    <source>
        <dbReference type="PROSITE" id="PS50109"/>
    </source>
</evidence>
<dbReference type="InterPro" id="IPR036890">
    <property type="entry name" value="HATPase_C_sf"/>
</dbReference>
<keyword evidence="10" id="KW-0067">ATP-binding</keyword>
<dbReference type="EMBL" id="JACJVO010000062">
    <property type="protein sequence ID" value="MBB6735940.1"/>
    <property type="molecule type" value="Genomic_DNA"/>
</dbReference>
<evidence type="ECO:0000313" key="19">
    <source>
        <dbReference type="EMBL" id="MBB6735940.1"/>
    </source>
</evidence>
<evidence type="ECO:0000256" key="16">
    <source>
        <dbReference type="SAM" id="Phobius"/>
    </source>
</evidence>
<dbReference type="Pfam" id="PF02518">
    <property type="entry name" value="HATPase_c"/>
    <property type="match status" value="1"/>
</dbReference>
<keyword evidence="12" id="KW-0902">Two-component regulatory system</keyword>
<feature type="domain" description="HAMP" evidence="18">
    <location>
        <begin position="314"/>
        <end position="366"/>
    </location>
</feature>
<evidence type="ECO:0000256" key="12">
    <source>
        <dbReference type="ARBA" id="ARBA00023012"/>
    </source>
</evidence>
<reference evidence="19 20" key="1">
    <citation type="submission" date="2020-08" db="EMBL/GenBank/DDBJ databases">
        <title>Cohnella phylogeny.</title>
        <authorList>
            <person name="Dunlap C."/>
        </authorList>
    </citation>
    <scope>NUCLEOTIDE SEQUENCE [LARGE SCALE GENOMIC DNA]</scope>
    <source>
        <strain evidence="19 20">CBP 2801</strain>
    </source>
</reference>
<keyword evidence="7 16" id="KW-0812">Transmembrane</keyword>
<comment type="catalytic activity">
    <reaction evidence="1">
        <text>ATP + protein L-histidine = ADP + protein N-phospho-L-histidine.</text>
        <dbReference type="EC" id="2.7.13.3"/>
    </reaction>
</comment>
<keyword evidence="20" id="KW-1185">Reference proteome</keyword>
<dbReference type="PROSITE" id="PS50109">
    <property type="entry name" value="HIS_KIN"/>
    <property type="match status" value="1"/>
</dbReference>
<evidence type="ECO:0000256" key="7">
    <source>
        <dbReference type="ARBA" id="ARBA00022692"/>
    </source>
</evidence>
<keyword evidence="9 19" id="KW-0418">Kinase</keyword>
<evidence type="ECO:0000259" key="18">
    <source>
        <dbReference type="PROSITE" id="PS50885"/>
    </source>
</evidence>
<feature type="transmembrane region" description="Helical" evidence="16">
    <location>
        <begin position="12"/>
        <end position="33"/>
    </location>
</feature>
<dbReference type="GO" id="GO:0000155">
    <property type="term" value="F:phosphorelay sensor kinase activity"/>
    <property type="evidence" value="ECO:0007669"/>
    <property type="project" value="InterPro"/>
</dbReference>
<feature type="domain" description="Histidine kinase" evidence="17">
    <location>
        <begin position="473"/>
        <end position="593"/>
    </location>
</feature>
<evidence type="ECO:0000256" key="2">
    <source>
        <dbReference type="ARBA" id="ARBA00004651"/>
    </source>
</evidence>
<dbReference type="InterPro" id="IPR033479">
    <property type="entry name" value="dCache_1"/>
</dbReference>
<dbReference type="InterPro" id="IPR050640">
    <property type="entry name" value="Bact_2-comp_sensor_kinase"/>
</dbReference>
<accession>A0A7X0VZN2</accession>
<keyword evidence="8" id="KW-0547">Nucleotide-binding</keyword>
<name>A0A7X0VZN2_9BACL</name>
<evidence type="ECO:0000256" key="1">
    <source>
        <dbReference type="ARBA" id="ARBA00000085"/>
    </source>
</evidence>
<dbReference type="EC" id="2.7.13.3" evidence="3"/>
<dbReference type="GO" id="GO:0005886">
    <property type="term" value="C:plasma membrane"/>
    <property type="evidence" value="ECO:0007669"/>
    <property type="project" value="UniProtKB-SubCell"/>
</dbReference>
<comment type="subcellular location">
    <subcellularLocation>
        <location evidence="2">Cell membrane</location>
        <topology evidence="2">Multi-pass membrane protein</topology>
    </subcellularLocation>
</comment>
<keyword evidence="5" id="KW-0597">Phosphoprotein</keyword>
<dbReference type="Gene3D" id="3.30.450.20">
    <property type="entry name" value="PAS domain"/>
    <property type="match status" value="1"/>
</dbReference>
<dbReference type="InterPro" id="IPR005467">
    <property type="entry name" value="His_kinase_dom"/>
</dbReference>
<proteinExistence type="predicted"/>
<dbReference type="CDD" id="cd18774">
    <property type="entry name" value="PDC2_HK_sensor"/>
    <property type="match status" value="1"/>
</dbReference>
<evidence type="ECO:0000256" key="14">
    <source>
        <dbReference type="SAM" id="Coils"/>
    </source>
</evidence>
<dbReference type="Proteomes" id="UP000564644">
    <property type="component" value="Unassembled WGS sequence"/>
</dbReference>
<dbReference type="Gene3D" id="3.30.565.10">
    <property type="entry name" value="Histidine kinase-like ATPase, C-terminal domain"/>
    <property type="match status" value="1"/>
</dbReference>
<keyword evidence="14" id="KW-0175">Coiled coil</keyword>
<dbReference type="Pfam" id="PF06580">
    <property type="entry name" value="His_kinase"/>
    <property type="match status" value="1"/>
</dbReference>
<dbReference type="InterPro" id="IPR003660">
    <property type="entry name" value="HAMP_dom"/>
</dbReference>
<evidence type="ECO:0000256" key="11">
    <source>
        <dbReference type="ARBA" id="ARBA00022989"/>
    </source>
</evidence>
<evidence type="ECO:0000256" key="9">
    <source>
        <dbReference type="ARBA" id="ARBA00022777"/>
    </source>
</evidence>
<dbReference type="Gene3D" id="6.10.340.10">
    <property type="match status" value="1"/>
</dbReference>
<dbReference type="InterPro" id="IPR010559">
    <property type="entry name" value="Sig_transdc_His_kin_internal"/>
</dbReference>